<keyword evidence="2" id="KW-1185">Reference proteome</keyword>
<gene>
    <name evidence="1" type="ORF">NE237_023599</name>
</gene>
<dbReference type="Proteomes" id="UP001141806">
    <property type="component" value="Unassembled WGS sequence"/>
</dbReference>
<organism evidence="1 2">
    <name type="scientific">Protea cynaroides</name>
    <dbReference type="NCBI Taxonomy" id="273540"/>
    <lineage>
        <taxon>Eukaryota</taxon>
        <taxon>Viridiplantae</taxon>
        <taxon>Streptophyta</taxon>
        <taxon>Embryophyta</taxon>
        <taxon>Tracheophyta</taxon>
        <taxon>Spermatophyta</taxon>
        <taxon>Magnoliopsida</taxon>
        <taxon>Proteales</taxon>
        <taxon>Proteaceae</taxon>
        <taxon>Protea</taxon>
    </lineage>
</organism>
<protein>
    <submittedName>
        <fullName evidence="1">Uncharacterized protein</fullName>
    </submittedName>
</protein>
<evidence type="ECO:0000313" key="1">
    <source>
        <dbReference type="EMBL" id="KAJ4963660.1"/>
    </source>
</evidence>
<accession>A0A9Q0HD81</accession>
<dbReference type="AlphaFoldDB" id="A0A9Q0HD81"/>
<reference evidence="1" key="1">
    <citation type="journal article" date="2023" name="Plant J.">
        <title>The genome of the king protea, Protea cynaroides.</title>
        <authorList>
            <person name="Chang J."/>
            <person name="Duong T.A."/>
            <person name="Schoeman C."/>
            <person name="Ma X."/>
            <person name="Roodt D."/>
            <person name="Barker N."/>
            <person name="Li Z."/>
            <person name="Van de Peer Y."/>
            <person name="Mizrachi E."/>
        </authorList>
    </citation>
    <scope>NUCLEOTIDE SEQUENCE</scope>
    <source>
        <tissue evidence="1">Young leaves</tissue>
    </source>
</reference>
<name>A0A9Q0HD81_9MAGN</name>
<comment type="caution">
    <text evidence="1">The sequence shown here is derived from an EMBL/GenBank/DDBJ whole genome shotgun (WGS) entry which is preliminary data.</text>
</comment>
<sequence length="101" mass="11855">MRFSSVAMFLPFLFQEGNDEFFLQIFHLSVADVVVICKTASHMEVAQSFREFDVSTATVGFGARLLVYNARMLRDKDDLCHVRHECQKYVHLPRELRKEQR</sequence>
<evidence type="ECO:0000313" key="2">
    <source>
        <dbReference type="Proteomes" id="UP001141806"/>
    </source>
</evidence>
<proteinExistence type="predicted"/>
<dbReference type="EMBL" id="JAMYWD010000008">
    <property type="protein sequence ID" value="KAJ4963660.1"/>
    <property type="molecule type" value="Genomic_DNA"/>
</dbReference>